<accession>A0ABR0EVN0</accession>
<organism evidence="1 2">
    <name type="scientific">Zasmidium cellare</name>
    <name type="common">Wine cellar mold</name>
    <name type="synonym">Racodium cellare</name>
    <dbReference type="NCBI Taxonomy" id="395010"/>
    <lineage>
        <taxon>Eukaryota</taxon>
        <taxon>Fungi</taxon>
        <taxon>Dikarya</taxon>
        <taxon>Ascomycota</taxon>
        <taxon>Pezizomycotina</taxon>
        <taxon>Dothideomycetes</taxon>
        <taxon>Dothideomycetidae</taxon>
        <taxon>Mycosphaerellales</taxon>
        <taxon>Mycosphaerellaceae</taxon>
        <taxon>Zasmidium</taxon>
    </lineage>
</organism>
<dbReference type="Proteomes" id="UP001305779">
    <property type="component" value="Unassembled WGS sequence"/>
</dbReference>
<sequence>MLTVSSNPDGSEFVFYIPGHRNADGVETIVLRPHEVADANPSTLCADDEGKLYGFTVLSIQPTLSQVVLCPLALDPSKSFRSIAGITSSTSPGNNGKATSNIGNYESTPGTFLHEIIHLLGSTYNEQYFARKVLPGTNLQCYGPLIIYQLANAMGTFKPLDGMPLKGTVQAPDPYMYFCMSSLWTFQKWRFLF</sequence>
<dbReference type="EMBL" id="JAXOVC010000002">
    <property type="protein sequence ID" value="KAK4505682.1"/>
    <property type="molecule type" value="Genomic_DNA"/>
</dbReference>
<name>A0ABR0EVN0_ZASCE</name>
<protein>
    <submittedName>
        <fullName evidence="1">Uncharacterized protein</fullName>
    </submittedName>
</protein>
<comment type="caution">
    <text evidence="1">The sequence shown here is derived from an EMBL/GenBank/DDBJ whole genome shotgun (WGS) entry which is preliminary data.</text>
</comment>
<keyword evidence="2" id="KW-1185">Reference proteome</keyword>
<reference evidence="1 2" key="1">
    <citation type="journal article" date="2023" name="G3 (Bethesda)">
        <title>A chromosome-level genome assembly of Zasmidium syzygii isolated from banana leaves.</title>
        <authorList>
            <person name="van Westerhoven A.C."/>
            <person name="Mehrabi R."/>
            <person name="Talebi R."/>
            <person name="Steentjes M.B.F."/>
            <person name="Corcolon B."/>
            <person name="Chong P.A."/>
            <person name="Kema G.H.J."/>
            <person name="Seidl M.F."/>
        </authorList>
    </citation>
    <scope>NUCLEOTIDE SEQUENCE [LARGE SCALE GENOMIC DNA]</scope>
    <source>
        <strain evidence="1 2">P124</strain>
    </source>
</reference>
<evidence type="ECO:0000313" key="2">
    <source>
        <dbReference type="Proteomes" id="UP001305779"/>
    </source>
</evidence>
<proteinExistence type="predicted"/>
<gene>
    <name evidence="1" type="ORF">PRZ48_003647</name>
</gene>
<evidence type="ECO:0000313" key="1">
    <source>
        <dbReference type="EMBL" id="KAK4505682.1"/>
    </source>
</evidence>